<dbReference type="HOGENOM" id="CLU_157050_0_0_4"/>
<accession>G4CS53</accession>
<dbReference type="EMBL" id="AGAZ01000063">
    <property type="protein sequence ID" value="EGZ44967.1"/>
    <property type="molecule type" value="Genomic_DNA"/>
</dbReference>
<evidence type="ECO:0000313" key="2">
    <source>
        <dbReference type="Proteomes" id="UP000005336"/>
    </source>
</evidence>
<name>G4CS53_9NEIS</name>
<keyword evidence="2" id="KW-1185">Reference proteome</keyword>
<dbReference type="AlphaFoldDB" id="G4CS53"/>
<evidence type="ECO:0000313" key="1">
    <source>
        <dbReference type="EMBL" id="EGZ44967.1"/>
    </source>
</evidence>
<sequence>MMKIDDIPQDDSKTYHGHRKVIYGTRNGHYEAATSTGWQDEAYATEQAVADLDEQTEQARRAVLNGERSPLYYYMYRYRHDEASLAQVTGLWRWQVRRHFRPEVFAKLPLKTLEKYAQAFQTGIDDLRRPFENNACLKNHPSGKHNHD</sequence>
<dbReference type="PATRIC" id="fig|1030841.3.peg.1904"/>
<proteinExistence type="predicted"/>
<organism evidence="1 2">
    <name type="scientific">Neisseria wadsworthii 9715</name>
    <dbReference type="NCBI Taxonomy" id="1030841"/>
    <lineage>
        <taxon>Bacteria</taxon>
        <taxon>Pseudomonadati</taxon>
        <taxon>Pseudomonadota</taxon>
        <taxon>Betaproteobacteria</taxon>
        <taxon>Neisseriales</taxon>
        <taxon>Neisseriaceae</taxon>
        <taxon>Neisseria</taxon>
    </lineage>
</organism>
<reference evidence="1 2" key="1">
    <citation type="submission" date="2011-06" db="EMBL/GenBank/DDBJ databases">
        <authorList>
            <person name="Muzny D."/>
            <person name="Qin X."/>
            <person name="Deng J."/>
            <person name="Jiang H."/>
            <person name="Liu Y."/>
            <person name="Qu J."/>
            <person name="Song X.-Z."/>
            <person name="Zhang L."/>
            <person name="Thornton R."/>
            <person name="Coyle M."/>
            <person name="Francisco L."/>
            <person name="Jackson L."/>
            <person name="Javaid M."/>
            <person name="Korchina V."/>
            <person name="Kovar C."/>
            <person name="Mata R."/>
            <person name="Mathew T."/>
            <person name="Ngo R."/>
            <person name="Nguyen L."/>
            <person name="Nguyen N."/>
            <person name="Okwuonu G."/>
            <person name="Ongeri F."/>
            <person name="Pham C."/>
            <person name="Simmons D."/>
            <person name="Wilczek-Boney K."/>
            <person name="Hale W."/>
            <person name="Jakkamsetti A."/>
            <person name="Pham P."/>
            <person name="Ruth R."/>
            <person name="San Lucas F."/>
            <person name="Warren J."/>
            <person name="Zhang J."/>
            <person name="Zhao Z."/>
            <person name="Zhou C."/>
            <person name="Zhu D."/>
            <person name="Lee S."/>
            <person name="Bess C."/>
            <person name="Blankenburg K."/>
            <person name="Forbes L."/>
            <person name="Fu Q."/>
            <person name="Gubbala S."/>
            <person name="Hirani K."/>
            <person name="Jayaseelan J.C."/>
            <person name="Lara F."/>
            <person name="Munidasa M."/>
            <person name="Palculict T."/>
            <person name="Patil S."/>
            <person name="Pu L.-L."/>
            <person name="Saada N."/>
            <person name="Tang L."/>
            <person name="Weissenberger G."/>
            <person name="Zhu Y."/>
            <person name="Hemphill L."/>
            <person name="Shang Y."/>
            <person name="Youmans B."/>
            <person name="Ayvaz T."/>
            <person name="Ross M."/>
            <person name="Santibanez J."/>
            <person name="Aqrawi P."/>
            <person name="Gross S."/>
            <person name="Joshi V."/>
            <person name="Fowler G."/>
            <person name="Nazareth L."/>
            <person name="Reid J."/>
            <person name="Worley K."/>
            <person name="Petrosino J."/>
            <person name="Highlander S."/>
            <person name="Gibbs R."/>
        </authorList>
    </citation>
    <scope>NUCLEOTIDE SEQUENCE [LARGE SCALE GENOMIC DNA]</scope>
    <source>
        <strain evidence="1 2">9715</strain>
    </source>
</reference>
<dbReference type="STRING" id="1030841.HMPREF9370_1913"/>
<gene>
    <name evidence="1" type="ORF">HMPREF9370_1913</name>
</gene>
<comment type="caution">
    <text evidence="1">The sequence shown here is derived from an EMBL/GenBank/DDBJ whole genome shotgun (WGS) entry which is preliminary data.</text>
</comment>
<protein>
    <submittedName>
        <fullName evidence="1">Uncharacterized protein</fullName>
    </submittedName>
</protein>
<dbReference type="Proteomes" id="UP000005336">
    <property type="component" value="Unassembled WGS sequence"/>
</dbReference>